<sequence>MISITLPLLGLAALGATQSSTASLFLPFLPVPEDPPSLVASIVGSDSTATTYVVDCAPSPTAVASAAVSAAAASILGSGSGACVFGSALTVIEGPSTVLYTVTYATILTETVDCVLSSTTYASCTGLEPVDISFGLGIASGTTSNIVHVDSTTTTIIETGSAAETEFFPVVITAGAANAKPGGGVSATATGGTSTETGAATGKGSTSKTSSAVAVSQTSNAVVGGAPVVGAGMMGAFGVAVAGALL</sequence>
<dbReference type="PANTHER" id="PTHR40640">
    <property type="entry name" value="ANCHORED GLYCOPROTEIN, PUTATIVE (AFU_ORTHOLOGUE AFUA_8G04860)-RELATED"/>
    <property type="match status" value="1"/>
</dbReference>
<reference evidence="3 4" key="1">
    <citation type="submission" date="2024-09" db="EMBL/GenBank/DDBJ databases">
        <title>Rethinking Asexuality: The Enigmatic Case of Functional Sexual Genes in Lepraria (Stereocaulaceae).</title>
        <authorList>
            <person name="Doellman M."/>
            <person name="Sun Y."/>
            <person name="Barcenas-Pena A."/>
            <person name="Lumbsch H.T."/>
            <person name="Grewe F."/>
        </authorList>
    </citation>
    <scope>NUCLEOTIDE SEQUENCE [LARGE SCALE GENOMIC DNA]</scope>
    <source>
        <strain evidence="3 4">Mercado 3170</strain>
    </source>
</reference>
<evidence type="ECO:0000313" key="3">
    <source>
        <dbReference type="EMBL" id="KAL2037125.1"/>
    </source>
</evidence>
<dbReference type="EMBL" id="JBEFKJ010000044">
    <property type="protein sequence ID" value="KAL2037125.1"/>
    <property type="molecule type" value="Genomic_DNA"/>
</dbReference>
<keyword evidence="2" id="KW-0732">Signal</keyword>
<protein>
    <recommendedName>
        <fullName evidence="5">GPI anchored protein</fullName>
    </recommendedName>
</protein>
<evidence type="ECO:0000256" key="2">
    <source>
        <dbReference type="SAM" id="SignalP"/>
    </source>
</evidence>
<name>A0ABR3ZWK6_9LECA</name>
<gene>
    <name evidence="3" type="ORF">N7G274_010121</name>
</gene>
<feature type="chain" id="PRO_5046854085" description="GPI anchored protein" evidence="2">
    <location>
        <begin position="23"/>
        <end position="246"/>
    </location>
</feature>
<feature type="compositionally biased region" description="Low complexity" evidence="1">
    <location>
        <begin position="186"/>
        <end position="207"/>
    </location>
</feature>
<feature type="region of interest" description="Disordered" evidence="1">
    <location>
        <begin position="180"/>
        <end position="207"/>
    </location>
</feature>
<keyword evidence="4" id="KW-1185">Reference proteome</keyword>
<organism evidence="3 4">
    <name type="scientific">Stereocaulon virgatum</name>
    <dbReference type="NCBI Taxonomy" id="373712"/>
    <lineage>
        <taxon>Eukaryota</taxon>
        <taxon>Fungi</taxon>
        <taxon>Dikarya</taxon>
        <taxon>Ascomycota</taxon>
        <taxon>Pezizomycotina</taxon>
        <taxon>Lecanoromycetes</taxon>
        <taxon>OSLEUM clade</taxon>
        <taxon>Lecanoromycetidae</taxon>
        <taxon>Lecanorales</taxon>
        <taxon>Lecanorineae</taxon>
        <taxon>Stereocaulaceae</taxon>
        <taxon>Stereocaulon</taxon>
    </lineage>
</organism>
<comment type="caution">
    <text evidence="3">The sequence shown here is derived from an EMBL/GenBank/DDBJ whole genome shotgun (WGS) entry which is preliminary data.</text>
</comment>
<evidence type="ECO:0000256" key="1">
    <source>
        <dbReference type="SAM" id="MobiDB-lite"/>
    </source>
</evidence>
<evidence type="ECO:0000313" key="4">
    <source>
        <dbReference type="Proteomes" id="UP001590950"/>
    </source>
</evidence>
<dbReference type="PANTHER" id="PTHR40640:SF1">
    <property type="entry name" value="ANCHORED GLYCOPROTEIN, PUTATIVE (AFU_ORTHOLOGUE AFUA_8G04860)-RELATED"/>
    <property type="match status" value="1"/>
</dbReference>
<accession>A0ABR3ZWK6</accession>
<evidence type="ECO:0008006" key="5">
    <source>
        <dbReference type="Google" id="ProtNLM"/>
    </source>
</evidence>
<proteinExistence type="predicted"/>
<feature type="signal peptide" evidence="2">
    <location>
        <begin position="1"/>
        <end position="22"/>
    </location>
</feature>
<dbReference type="Proteomes" id="UP001590950">
    <property type="component" value="Unassembled WGS sequence"/>
</dbReference>